<comment type="cofactor">
    <cofactor evidence="1 6">
        <name>FAD</name>
        <dbReference type="ChEBI" id="CHEBI:57692"/>
    </cofactor>
</comment>
<accession>A0A3P8JP75</accession>
<keyword evidence="3 6" id="KW-0285">Flavoprotein</keyword>
<proteinExistence type="inferred from homology"/>
<dbReference type="InterPro" id="IPR036188">
    <property type="entry name" value="FAD/NAD-bd_sf"/>
</dbReference>
<dbReference type="Gene3D" id="3.50.50.60">
    <property type="entry name" value="FAD/NAD(P)-binding domain"/>
    <property type="match status" value="1"/>
</dbReference>
<organism evidence="7 8">
    <name type="scientific">Raoultella terrigena</name>
    <name type="common">Klebsiella terrigena</name>
    <dbReference type="NCBI Taxonomy" id="577"/>
    <lineage>
        <taxon>Bacteria</taxon>
        <taxon>Pseudomonadati</taxon>
        <taxon>Pseudomonadota</taxon>
        <taxon>Gammaproteobacteria</taxon>
        <taxon>Enterobacterales</taxon>
        <taxon>Enterobacteriaceae</taxon>
        <taxon>Klebsiella/Raoultella group</taxon>
        <taxon>Raoultella</taxon>
    </lineage>
</organism>
<gene>
    <name evidence="7" type="ORF">NCTC13098_01413</name>
</gene>
<dbReference type="GO" id="GO:0016491">
    <property type="term" value="F:oxidoreductase activity"/>
    <property type="evidence" value="ECO:0007669"/>
    <property type="project" value="UniProtKB-UniRule"/>
</dbReference>
<dbReference type="Proteomes" id="UP000274346">
    <property type="component" value="Chromosome"/>
</dbReference>
<dbReference type="PANTHER" id="PTHR43624">
    <property type="entry name" value="ELECTRON TRANSFER FLAVOPROTEIN-QUINONE OXIDOREDUCTASE YDIS-RELATED"/>
    <property type="match status" value="1"/>
</dbReference>
<evidence type="ECO:0000313" key="7">
    <source>
        <dbReference type="EMBL" id="VDR25107.1"/>
    </source>
</evidence>
<evidence type="ECO:0000256" key="3">
    <source>
        <dbReference type="ARBA" id="ARBA00022630"/>
    </source>
</evidence>
<evidence type="ECO:0000256" key="4">
    <source>
        <dbReference type="ARBA" id="ARBA00022827"/>
    </source>
</evidence>
<evidence type="ECO:0000313" key="8">
    <source>
        <dbReference type="Proteomes" id="UP000274346"/>
    </source>
</evidence>
<reference evidence="7 8" key="1">
    <citation type="submission" date="2018-12" db="EMBL/GenBank/DDBJ databases">
        <authorList>
            <consortium name="Pathogen Informatics"/>
        </authorList>
    </citation>
    <scope>NUCLEOTIDE SEQUENCE [LARGE SCALE GENOMIC DNA]</scope>
    <source>
        <strain evidence="7 8">NCTC13098</strain>
    </source>
</reference>
<evidence type="ECO:0000256" key="1">
    <source>
        <dbReference type="ARBA" id="ARBA00001974"/>
    </source>
</evidence>
<keyword evidence="4 6" id="KW-0274">FAD</keyword>
<comment type="function">
    <text evidence="6">Part of an electron transfer system.</text>
</comment>
<keyword evidence="5 6" id="KW-0560">Oxidoreductase</keyword>
<comment type="similarity">
    <text evidence="2 6">Belongs to the ETF-QO/FixC family.</text>
</comment>
<evidence type="ECO:0000256" key="6">
    <source>
        <dbReference type="RuleBase" id="RU366069"/>
    </source>
</evidence>
<sequence length="94" mass="9837">MPARYAGDGWLLVGDALRTCINTGFTVRGMDMALIGAQAAAQTLIHACRTARRKICLRHIIRRSSAACCGKCSSAIGTFPRCCSAPAGIAAGPR</sequence>
<name>A0A3P8JP75_RAOTE</name>
<dbReference type="GO" id="GO:0071949">
    <property type="term" value="F:FAD binding"/>
    <property type="evidence" value="ECO:0007669"/>
    <property type="project" value="UniProtKB-UniRule"/>
</dbReference>
<evidence type="ECO:0000256" key="5">
    <source>
        <dbReference type="ARBA" id="ARBA00023002"/>
    </source>
</evidence>
<dbReference type="AlphaFoldDB" id="A0A3P8JP75"/>
<dbReference type="KEGG" id="rtg:NCTC13098_01413"/>
<dbReference type="EMBL" id="LR131271">
    <property type="protein sequence ID" value="VDR25107.1"/>
    <property type="molecule type" value="Genomic_DNA"/>
</dbReference>
<dbReference type="InterPro" id="IPR039651">
    <property type="entry name" value="FixC-like"/>
</dbReference>
<protein>
    <recommendedName>
        <fullName evidence="6">Protein FixC</fullName>
    </recommendedName>
</protein>
<evidence type="ECO:0000256" key="2">
    <source>
        <dbReference type="ARBA" id="ARBA00006796"/>
    </source>
</evidence>
<dbReference type="PANTHER" id="PTHR43624:SF2">
    <property type="entry name" value="ELECTRON TRANSFER FLAVOPROTEIN-QUINONE OXIDOREDUCTASE YDIS-RELATED"/>
    <property type="match status" value="1"/>
</dbReference>